<dbReference type="HOGENOM" id="CLU_035516_0_0_1"/>
<feature type="region of interest" description="Disordered" evidence="2">
    <location>
        <begin position="420"/>
        <end position="439"/>
    </location>
</feature>
<dbReference type="eggNOG" id="ENOG502QTPN">
    <property type="taxonomic scope" value="Eukaryota"/>
</dbReference>
<accession>C5DMG9</accession>
<dbReference type="InParanoid" id="C5DMG9"/>
<organism evidence="3 4">
    <name type="scientific">Lachancea thermotolerans (strain ATCC 56472 / CBS 6340 / NRRL Y-8284)</name>
    <name type="common">Yeast</name>
    <name type="synonym">Kluyveromyces thermotolerans</name>
    <dbReference type="NCBI Taxonomy" id="559295"/>
    <lineage>
        <taxon>Eukaryota</taxon>
        <taxon>Fungi</taxon>
        <taxon>Dikarya</taxon>
        <taxon>Ascomycota</taxon>
        <taxon>Saccharomycotina</taxon>
        <taxon>Saccharomycetes</taxon>
        <taxon>Saccharomycetales</taxon>
        <taxon>Saccharomycetaceae</taxon>
        <taxon>Lachancea</taxon>
    </lineage>
</organism>
<dbReference type="GeneID" id="8293693"/>
<gene>
    <name evidence="3" type="ordered locus">KLTH0G08822g</name>
</gene>
<evidence type="ECO:0000313" key="3">
    <source>
        <dbReference type="EMBL" id="CAR24980.1"/>
    </source>
</evidence>
<evidence type="ECO:0000256" key="1">
    <source>
        <dbReference type="SAM" id="Coils"/>
    </source>
</evidence>
<feature type="compositionally biased region" description="Basic and acidic residues" evidence="2">
    <location>
        <begin position="466"/>
        <end position="485"/>
    </location>
</feature>
<name>C5DMG9_LACTC</name>
<keyword evidence="4" id="KW-1185">Reference proteome</keyword>
<dbReference type="STRING" id="559295.C5DMG9"/>
<evidence type="ECO:0000256" key="2">
    <source>
        <dbReference type="SAM" id="MobiDB-lite"/>
    </source>
</evidence>
<reference evidence="3 4" key="1">
    <citation type="journal article" date="2009" name="Genome Res.">
        <title>Comparative genomics of protoploid Saccharomycetaceae.</title>
        <authorList>
            <consortium name="The Genolevures Consortium"/>
            <person name="Souciet J.-L."/>
            <person name="Dujon B."/>
            <person name="Gaillardin C."/>
            <person name="Johnston M."/>
            <person name="Baret P.V."/>
            <person name="Cliften P."/>
            <person name="Sherman D.J."/>
            <person name="Weissenbach J."/>
            <person name="Westhof E."/>
            <person name="Wincker P."/>
            <person name="Jubin C."/>
            <person name="Poulain J."/>
            <person name="Barbe V."/>
            <person name="Segurens B."/>
            <person name="Artiguenave F."/>
            <person name="Anthouard V."/>
            <person name="Vacherie B."/>
            <person name="Val M.-E."/>
            <person name="Fulton R.S."/>
            <person name="Minx P."/>
            <person name="Wilson R."/>
            <person name="Durrens P."/>
            <person name="Jean G."/>
            <person name="Marck C."/>
            <person name="Martin T."/>
            <person name="Nikolski M."/>
            <person name="Rolland T."/>
            <person name="Seret M.-L."/>
            <person name="Casaregola S."/>
            <person name="Despons L."/>
            <person name="Fairhead C."/>
            <person name="Fischer G."/>
            <person name="Lafontaine I."/>
            <person name="Leh V."/>
            <person name="Lemaire M."/>
            <person name="de Montigny J."/>
            <person name="Neuveglise C."/>
            <person name="Thierry A."/>
            <person name="Blanc-Lenfle I."/>
            <person name="Bleykasten C."/>
            <person name="Diffels J."/>
            <person name="Fritsch E."/>
            <person name="Frangeul L."/>
            <person name="Goeffon A."/>
            <person name="Jauniaux N."/>
            <person name="Kachouri-Lafond R."/>
            <person name="Payen C."/>
            <person name="Potier S."/>
            <person name="Pribylova L."/>
            <person name="Ozanne C."/>
            <person name="Richard G.-F."/>
            <person name="Sacerdot C."/>
            <person name="Straub M.-L."/>
            <person name="Talla E."/>
        </authorList>
    </citation>
    <scope>NUCLEOTIDE SEQUENCE [LARGE SCALE GENOMIC DNA]</scope>
    <source>
        <strain evidence="4">ATCC 56472 / CBS 6340 / NRRL Y-8284</strain>
    </source>
</reference>
<keyword evidence="1" id="KW-0175">Coiled coil</keyword>
<feature type="coiled-coil region" evidence="1">
    <location>
        <begin position="229"/>
        <end position="314"/>
    </location>
</feature>
<dbReference type="Proteomes" id="UP000002036">
    <property type="component" value="Chromosome G"/>
</dbReference>
<dbReference type="EMBL" id="CU928171">
    <property type="protein sequence ID" value="CAR24980.1"/>
    <property type="molecule type" value="Genomic_DNA"/>
</dbReference>
<proteinExistence type="predicted"/>
<dbReference type="RefSeq" id="XP_002555417.1">
    <property type="nucleotide sequence ID" value="XM_002555371.1"/>
</dbReference>
<protein>
    <submittedName>
        <fullName evidence="3">KLTH0G08822p</fullName>
    </submittedName>
</protein>
<sequence>MSSKKIIGGAAMVAAGYALYEYQVQRQQRHLNTGALTQAPHKDAHLFEKKGGEAGSKLDQVTNQARDQVAGWAHDADRKVSSTMADVERAKANSSKWIGDQLGEAQEAVTDRRDKYLERSGELNAIVEETNERKREGQNRISRLVTDARDTISADIRNIKDGVSEDASSIKEAFVGAKKGTQDTADSLKRQASDVESDIKNKAGNARDTAVEAKESIFNWGFSKAEKAKAVAIQEYDQANKHFNELRDKYNSEKGLFSSGDQELKKQVDEASKKLEEYKKKLEDASSRYAKYTNDNINELSDKLEQEDRKLRKKGFFQWLRGDTSGSDKSKAHDVDEVATKSVVGWGETAEALAREELDELVRNKKIGRSEAQRRLDELKKIKDEGWFTYKGRNDEALAKRAAKALEGWGETASELAQEEYEEARRKTSNFNAPKTISDAVDTAKEKLDAAKKNLDENASGLWSSGKEKSEELRQKAQQEYEQAQKDYSSSLQSLSEWSEKAKGKFWSGADTALDATKSTADTLHAKAKEGLNSAQEYAKDKKE</sequence>
<evidence type="ECO:0000313" key="4">
    <source>
        <dbReference type="Proteomes" id="UP000002036"/>
    </source>
</evidence>
<dbReference type="OMA" id="IEYERYG"/>
<dbReference type="AlphaFoldDB" id="C5DMG9"/>
<dbReference type="FunCoup" id="C5DMG9">
    <property type="interactions" value="217"/>
</dbReference>
<feature type="region of interest" description="Disordered" evidence="2">
    <location>
        <begin position="449"/>
        <end position="494"/>
    </location>
</feature>
<dbReference type="KEGG" id="lth:KLTH0G08822g"/>
<dbReference type="OrthoDB" id="3976380at2759"/>